<accession>A0AAC8XKC2</accession>
<evidence type="ECO:0000313" key="4">
    <source>
        <dbReference type="Proteomes" id="UP000061468"/>
    </source>
</evidence>
<dbReference type="PANTHER" id="PTHR36251">
    <property type="entry name" value="FELS-1 PROPHAGE HOST SPECIFICITY PROTEIN-RELATED"/>
    <property type="match status" value="1"/>
</dbReference>
<evidence type="ECO:0000259" key="2">
    <source>
        <dbReference type="Pfam" id="PF09327"/>
    </source>
</evidence>
<dbReference type="RefSeq" id="WP_015067010.1">
    <property type="nucleotide sequence ID" value="NZ_CP013928.1"/>
</dbReference>
<evidence type="ECO:0000313" key="3">
    <source>
        <dbReference type="EMBL" id="AMJ78374.1"/>
    </source>
</evidence>
<name>A0AAC8XKC2_9ALTE</name>
<evidence type="ECO:0000256" key="1">
    <source>
        <dbReference type="SAM" id="MobiDB-lite"/>
    </source>
</evidence>
<feature type="region of interest" description="Disordered" evidence="1">
    <location>
        <begin position="68"/>
        <end position="92"/>
    </location>
</feature>
<dbReference type="EMBL" id="CP013928">
    <property type="protein sequence ID" value="AMJ78374.1"/>
    <property type="molecule type" value="Genomic_DNA"/>
</dbReference>
<sequence>MASKKAFLGVGGKPRFPQPDQQKHIDSVSKNIAILTGQTKNTKDRAVLFRDLQDFGLVDKRGKFVGFSSGDNGGSDSGNDGGSPVNPRAEIPHKPENVRAVPGFTTVMIKWDFPSYAGHDYAEIYRNTIDALGDMTDPRTEGEAVKIATSSDSMYLDSVEHDTEYYYWVRFVNTNGSVGPVQSANGVYAKTRKDPLQEIADFAQESEDTLNTFQESFNDQLNLLDDAIGDFRAEVLTSENELTEAFTAKLEYAITGPDGAIAGEIANYGVKYGGNTYSIAEGIQASVDLDGVYQTQWGVQTQVGDLQHGVGFIDDNGTTTFMVSADSFAVFNPVDGQWEAIFGVTDGKVIIKEAVMGDAVINTLTVAFSATFENEVFVNGTLDAWKLKGAQITGNALWMVNGNHSLAIEPDDFLAFWYGEAVYYNVETDTDLRALGNAKFALTNNGRVIARGLELYDNNNTLIMSANGMSGTFIRNLTVDTLKIKADAVTVPTYIEGEVVFTDHVWAELLDYSFEEDFPIKAMFNFSVLYYRQGDSSGDDAVSITMLVYEDGQQIDSIALPNMYAESVGGKNFGHSLPLFGAVSAPSGKIRVRVSAKARVENQMYSFKLQGSITNAKR</sequence>
<feature type="domain" description="Tip attachment protein J central straight fiber" evidence="2">
    <location>
        <begin position="279"/>
        <end position="388"/>
    </location>
</feature>
<protein>
    <recommendedName>
        <fullName evidence="2">Tip attachment protein J central straight fiber domain-containing protein</fullName>
    </recommendedName>
</protein>
<dbReference type="InterPro" id="IPR036116">
    <property type="entry name" value="FN3_sf"/>
</dbReference>
<dbReference type="InterPro" id="IPR013783">
    <property type="entry name" value="Ig-like_fold"/>
</dbReference>
<feature type="region of interest" description="Disordered" evidence="1">
    <location>
        <begin position="1"/>
        <end position="24"/>
    </location>
</feature>
<reference evidence="3 4" key="1">
    <citation type="submission" date="2015-12" db="EMBL/GenBank/DDBJ databases">
        <title>Intraspecies pangenome expansion in the marine bacterium Alteromonas.</title>
        <authorList>
            <person name="Lopez-Perez M."/>
            <person name="Rodriguez-Valera F."/>
        </authorList>
    </citation>
    <scope>NUCLEOTIDE SEQUENCE [LARGE SCALE GENOMIC DNA]</scope>
    <source>
        <strain evidence="3 4">UM8</strain>
    </source>
</reference>
<dbReference type="Gene3D" id="2.60.40.10">
    <property type="entry name" value="Immunoglobulins"/>
    <property type="match status" value="1"/>
</dbReference>
<dbReference type="Pfam" id="PF09327">
    <property type="entry name" value="Phage_Tail_Tip"/>
    <property type="match status" value="1"/>
</dbReference>
<dbReference type="SUPFAM" id="SSF49265">
    <property type="entry name" value="Fibronectin type III"/>
    <property type="match status" value="1"/>
</dbReference>
<feature type="compositionally biased region" description="Gly residues" evidence="1">
    <location>
        <begin position="71"/>
        <end position="81"/>
    </location>
</feature>
<dbReference type="AlphaFoldDB" id="A0AAC8XKC2"/>
<dbReference type="Proteomes" id="UP000061468">
    <property type="component" value="Chromosome"/>
</dbReference>
<gene>
    <name evidence="3" type="ORF">AV942_08745</name>
</gene>
<organism evidence="3 4">
    <name type="scientific">Alteromonas mediterranea</name>
    <dbReference type="NCBI Taxonomy" id="314275"/>
    <lineage>
        <taxon>Bacteria</taxon>
        <taxon>Pseudomonadati</taxon>
        <taxon>Pseudomonadota</taxon>
        <taxon>Gammaproteobacteria</taxon>
        <taxon>Alteromonadales</taxon>
        <taxon>Alteromonadaceae</taxon>
        <taxon>Alteromonas/Salinimonas group</taxon>
        <taxon>Alteromonas</taxon>
    </lineage>
</organism>
<proteinExistence type="predicted"/>
<dbReference type="InterPro" id="IPR015406">
    <property type="entry name" value="GpJ_CSF"/>
</dbReference>
<dbReference type="PANTHER" id="PTHR36251:SF2">
    <property type="entry name" value="GIFSY-2 PROPHAGE HOST SPECIFICITY PROTEIN J, PHAGE LAMBDA"/>
    <property type="match status" value="1"/>
</dbReference>
<dbReference type="InterPro" id="IPR053171">
    <property type="entry name" value="Viral_Tip_Attach_Protein"/>
</dbReference>